<proteinExistence type="predicted"/>
<reference evidence="2" key="1">
    <citation type="journal article" date="2023" name="Nat. Commun.">
        <title>Diploid and tetraploid genomes of Acorus and the evolution of monocots.</title>
        <authorList>
            <person name="Ma L."/>
            <person name="Liu K.W."/>
            <person name="Li Z."/>
            <person name="Hsiao Y.Y."/>
            <person name="Qi Y."/>
            <person name="Fu T."/>
            <person name="Tang G.D."/>
            <person name="Zhang D."/>
            <person name="Sun W.H."/>
            <person name="Liu D.K."/>
            <person name="Li Y."/>
            <person name="Chen G.Z."/>
            <person name="Liu X.D."/>
            <person name="Liao X.Y."/>
            <person name="Jiang Y.T."/>
            <person name="Yu X."/>
            <person name="Hao Y."/>
            <person name="Huang J."/>
            <person name="Zhao X.W."/>
            <person name="Ke S."/>
            <person name="Chen Y.Y."/>
            <person name="Wu W.L."/>
            <person name="Hsu J.L."/>
            <person name="Lin Y.F."/>
            <person name="Huang M.D."/>
            <person name="Li C.Y."/>
            <person name="Huang L."/>
            <person name="Wang Z.W."/>
            <person name="Zhao X."/>
            <person name="Zhong W.Y."/>
            <person name="Peng D.H."/>
            <person name="Ahmad S."/>
            <person name="Lan S."/>
            <person name="Zhang J.S."/>
            <person name="Tsai W.C."/>
            <person name="Van de Peer Y."/>
            <person name="Liu Z.J."/>
        </authorList>
    </citation>
    <scope>NUCLEOTIDE SEQUENCE</scope>
    <source>
        <strain evidence="2">SCP</strain>
    </source>
</reference>
<feature type="compositionally biased region" description="Polar residues" evidence="1">
    <location>
        <begin position="1"/>
        <end position="11"/>
    </location>
</feature>
<dbReference type="Proteomes" id="UP001179952">
    <property type="component" value="Unassembled WGS sequence"/>
</dbReference>
<dbReference type="AlphaFoldDB" id="A0AAV9B8J2"/>
<comment type="caution">
    <text evidence="2">The sequence shown here is derived from an EMBL/GenBank/DDBJ whole genome shotgun (WGS) entry which is preliminary data.</text>
</comment>
<accession>A0AAV9B8J2</accession>
<keyword evidence="3" id="KW-1185">Reference proteome</keyword>
<gene>
    <name evidence="2" type="ORF">QJS04_geneDACA010779</name>
</gene>
<evidence type="ECO:0000313" key="2">
    <source>
        <dbReference type="EMBL" id="KAK1273000.1"/>
    </source>
</evidence>
<organism evidence="2 3">
    <name type="scientific">Acorus gramineus</name>
    <name type="common">Dwarf sweet flag</name>
    <dbReference type="NCBI Taxonomy" id="55184"/>
    <lineage>
        <taxon>Eukaryota</taxon>
        <taxon>Viridiplantae</taxon>
        <taxon>Streptophyta</taxon>
        <taxon>Embryophyta</taxon>
        <taxon>Tracheophyta</taxon>
        <taxon>Spermatophyta</taxon>
        <taxon>Magnoliopsida</taxon>
        <taxon>Liliopsida</taxon>
        <taxon>Acoraceae</taxon>
        <taxon>Acorus</taxon>
    </lineage>
</organism>
<feature type="region of interest" description="Disordered" evidence="1">
    <location>
        <begin position="1"/>
        <end position="36"/>
    </location>
</feature>
<sequence>MITLRTQSMPSMPSEVPVLPTQQPSLKQQHRLRRTSKLSRSLNRLVRMVFQLKPGGVAPFLFEQHHERGQRRGNLATIPEVAEKRESTSRWVCRRSSTCCSGGLRQSGSLGHRWRR</sequence>
<evidence type="ECO:0000313" key="3">
    <source>
        <dbReference type="Proteomes" id="UP001179952"/>
    </source>
</evidence>
<evidence type="ECO:0000256" key="1">
    <source>
        <dbReference type="SAM" id="MobiDB-lite"/>
    </source>
</evidence>
<protein>
    <submittedName>
        <fullName evidence="2">Uncharacterized protein</fullName>
    </submittedName>
</protein>
<name>A0AAV9B8J2_ACOGR</name>
<reference evidence="2" key="2">
    <citation type="submission" date="2023-06" db="EMBL/GenBank/DDBJ databases">
        <authorList>
            <person name="Ma L."/>
            <person name="Liu K.-W."/>
            <person name="Li Z."/>
            <person name="Hsiao Y.-Y."/>
            <person name="Qi Y."/>
            <person name="Fu T."/>
            <person name="Tang G."/>
            <person name="Zhang D."/>
            <person name="Sun W.-H."/>
            <person name="Liu D.-K."/>
            <person name="Li Y."/>
            <person name="Chen G.-Z."/>
            <person name="Liu X.-D."/>
            <person name="Liao X.-Y."/>
            <person name="Jiang Y.-T."/>
            <person name="Yu X."/>
            <person name="Hao Y."/>
            <person name="Huang J."/>
            <person name="Zhao X.-W."/>
            <person name="Ke S."/>
            <person name="Chen Y.-Y."/>
            <person name="Wu W.-L."/>
            <person name="Hsu J.-L."/>
            <person name="Lin Y.-F."/>
            <person name="Huang M.-D."/>
            <person name="Li C.-Y."/>
            <person name="Huang L."/>
            <person name="Wang Z.-W."/>
            <person name="Zhao X."/>
            <person name="Zhong W.-Y."/>
            <person name="Peng D.-H."/>
            <person name="Ahmad S."/>
            <person name="Lan S."/>
            <person name="Zhang J.-S."/>
            <person name="Tsai W.-C."/>
            <person name="Van De Peer Y."/>
            <person name="Liu Z.-J."/>
        </authorList>
    </citation>
    <scope>NUCLEOTIDE SEQUENCE</scope>
    <source>
        <strain evidence="2">SCP</strain>
        <tissue evidence="2">Leaves</tissue>
    </source>
</reference>
<dbReference type="EMBL" id="JAUJYN010000004">
    <property type="protein sequence ID" value="KAK1273000.1"/>
    <property type="molecule type" value="Genomic_DNA"/>
</dbReference>